<dbReference type="SUPFAM" id="SSF161098">
    <property type="entry name" value="MetI-like"/>
    <property type="match status" value="1"/>
</dbReference>
<feature type="transmembrane region" description="Helical" evidence="8">
    <location>
        <begin position="272"/>
        <end position="291"/>
    </location>
</feature>
<evidence type="ECO:0000256" key="2">
    <source>
        <dbReference type="ARBA" id="ARBA00022448"/>
    </source>
</evidence>
<feature type="transmembrane region" description="Helical" evidence="8">
    <location>
        <begin position="169"/>
        <end position="188"/>
    </location>
</feature>
<evidence type="ECO:0000256" key="8">
    <source>
        <dbReference type="RuleBase" id="RU363032"/>
    </source>
</evidence>
<keyword evidence="6 8" id="KW-0472">Membrane</keyword>
<comment type="similarity">
    <text evidence="7">Belongs to the binding-protein-dependent transport system permease family. OppBC subfamily.</text>
</comment>
<gene>
    <name evidence="10" type="ORF">ACFO3Q_09215</name>
</gene>
<dbReference type="PANTHER" id="PTHR43163">
    <property type="entry name" value="DIPEPTIDE TRANSPORT SYSTEM PERMEASE PROTEIN DPPB-RELATED"/>
    <property type="match status" value="1"/>
</dbReference>
<keyword evidence="2 8" id="KW-0813">Transport</keyword>
<dbReference type="Gene3D" id="1.10.3720.10">
    <property type="entry name" value="MetI-like"/>
    <property type="match status" value="1"/>
</dbReference>
<proteinExistence type="inferred from homology"/>
<evidence type="ECO:0000256" key="3">
    <source>
        <dbReference type="ARBA" id="ARBA00022475"/>
    </source>
</evidence>
<evidence type="ECO:0000256" key="6">
    <source>
        <dbReference type="ARBA" id="ARBA00023136"/>
    </source>
</evidence>
<feature type="domain" description="ABC transmembrane type-1" evidence="9">
    <location>
        <begin position="93"/>
        <end position="295"/>
    </location>
</feature>
<keyword evidence="4 8" id="KW-0812">Transmembrane</keyword>
<evidence type="ECO:0000259" key="9">
    <source>
        <dbReference type="PROSITE" id="PS50928"/>
    </source>
</evidence>
<protein>
    <submittedName>
        <fullName evidence="10">ABC transporter permease subunit</fullName>
    </submittedName>
</protein>
<dbReference type="RefSeq" id="WP_377004379.1">
    <property type="nucleotide sequence ID" value="NZ_JBHSGG010000025.1"/>
</dbReference>
<dbReference type="PROSITE" id="PS50928">
    <property type="entry name" value="ABC_TM1"/>
    <property type="match status" value="1"/>
</dbReference>
<keyword evidence="5 8" id="KW-1133">Transmembrane helix</keyword>
<dbReference type="CDD" id="cd06261">
    <property type="entry name" value="TM_PBP2"/>
    <property type="match status" value="1"/>
</dbReference>
<feature type="transmembrane region" description="Helical" evidence="8">
    <location>
        <begin position="132"/>
        <end position="157"/>
    </location>
</feature>
<keyword evidence="3" id="KW-1003">Cell membrane</keyword>
<evidence type="ECO:0000313" key="10">
    <source>
        <dbReference type="EMBL" id="MFC4728349.1"/>
    </source>
</evidence>
<reference evidence="11" key="1">
    <citation type="journal article" date="2019" name="Int. J. Syst. Evol. Microbiol.">
        <title>The Global Catalogue of Microorganisms (GCM) 10K type strain sequencing project: providing services to taxonomists for standard genome sequencing and annotation.</title>
        <authorList>
            <consortium name="The Broad Institute Genomics Platform"/>
            <consortium name="The Broad Institute Genome Sequencing Center for Infectious Disease"/>
            <person name="Wu L."/>
            <person name="Ma J."/>
        </authorList>
    </citation>
    <scope>NUCLEOTIDE SEQUENCE [LARGE SCALE GENOMIC DNA]</scope>
    <source>
        <strain evidence="11">CGMCC 1.13574</strain>
    </source>
</reference>
<feature type="transmembrane region" description="Helical" evidence="8">
    <location>
        <begin position="101"/>
        <end position="120"/>
    </location>
</feature>
<dbReference type="InterPro" id="IPR035906">
    <property type="entry name" value="MetI-like_sf"/>
</dbReference>
<feature type="transmembrane region" description="Helical" evidence="8">
    <location>
        <begin position="226"/>
        <end position="252"/>
    </location>
</feature>
<evidence type="ECO:0000256" key="4">
    <source>
        <dbReference type="ARBA" id="ARBA00022692"/>
    </source>
</evidence>
<accession>A0ABV9NLN6</accession>
<organism evidence="10 11">
    <name type="scientific">Coralloluteibacterium thermophilum</name>
    <dbReference type="NCBI Taxonomy" id="2707049"/>
    <lineage>
        <taxon>Bacteria</taxon>
        <taxon>Pseudomonadati</taxon>
        <taxon>Pseudomonadota</taxon>
        <taxon>Gammaproteobacteria</taxon>
        <taxon>Lysobacterales</taxon>
        <taxon>Lysobacteraceae</taxon>
        <taxon>Coralloluteibacterium</taxon>
    </lineage>
</organism>
<dbReference type="InterPro" id="IPR000515">
    <property type="entry name" value="MetI-like"/>
</dbReference>
<name>A0ABV9NLN6_9GAMM</name>
<evidence type="ECO:0000256" key="5">
    <source>
        <dbReference type="ARBA" id="ARBA00022989"/>
    </source>
</evidence>
<keyword evidence="11" id="KW-1185">Reference proteome</keyword>
<comment type="caution">
    <text evidence="10">The sequence shown here is derived from an EMBL/GenBank/DDBJ whole genome shotgun (WGS) entry which is preliminary data.</text>
</comment>
<comment type="subcellular location">
    <subcellularLocation>
        <location evidence="1 8">Cell membrane</location>
        <topology evidence="1 8">Multi-pass membrane protein</topology>
    </subcellularLocation>
</comment>
<dbReference type="Pfam" id="PF00528">
    <property type="entry name" value="BPD_transp_1"/>
    <property type="match status" value="1"/>
</dbReference>
<evidence type="ECO:0000313" key="11">
    <source>
        <dbReference type="Proteomes" id="UP001595892"/>
    </source>
</evidence>
<evidence type="ECO:0000256" key="1">
    <source>
        <dbReference type="ARBA" id="ARBA00004651"/>
    </source>
</evidence>
<sequence>MRRLPARLFEALATLWLLATLCFFLLRAAEGGPFDTEKAAPPEVIAALEAQYRLDQPLWRQYLGWLGDVGRGDLGPSFQYPDYTVNRLLALGLPVTVSNGALALALALAVGLPLGAWAAMRAGSPLDRGLMFGAGLGLAVPKFVAAPLLILVFAVALQWLPAGGWDGGWRSRVLPVIALALPNLAYAARLMRASLLETLSADYLRAARGRGLSAARVLFAHALRPALLPVAAWLSPALISVVTGSAIVEQVFGIPGIGRYFVQGALNRDYTLVLGVVLVVGAAIVLINALVDALRRWMDPRLRDA</sequence>
<dbReference type="Proteomes" id="UP001595892">
    <property type="component" value="Unassembled WGS sequence"/>
</dbReference>
<dbReference type="EMBL" id="JBHSGG010000025">
    <property type="protein sequence ID" value="MFC4728349.1"/>
    <property type="molecule type" value="Genomic_DNA"/>
</dbReference>
<evidence type="ECO:0000256" key="7">
    <source>
        <dbReference type="ARBA" id="ARBA00024202"/>
    </source>
</evidence>
<dbReference type="PANTHER" id="PTHR43163:SF6">
    <property type="entry name" value="DIPEPTIDE TRANSPORT SYSTEM PERMEASE PROTEIN DPPB-RELATED"/>
    <property type="match status" value="1"/>
</dbReference>